<keyword evidence="2" id="KW-0479">Metal-binding</keyword>
<evidence type="ECO:0000313" key="6">
    <source>
        <dbReference type="EMBL" id="KAH7118559.1"/>
    </source>
</evidence>
<dbReference type="PANTHER" id="PTHR33337">
    <property type="entry name" value="GFA DOMAIN-CONTAINING PROTEIN"/>
    <property type="match status" value="1"/>
</dbReference>
<evidence type="ECO:0000256" key="4">
    <source>
        <dbReference type="ARBA" id="ARBA00023239"/>
    </source>
</evidence>
<dbReference type="GO" id="GO:0046872">
    <property type="term" value="F:metal ion binding"/>
    <property type="evidence" value="ECO:0007669"/>
    <property type="project" value="UniProtKB-KW"/>
</dbReference>
<evidence type="ECO:0000313" key="7">
    <source>
        <dbReference type="Proteomes" id="UP000717696"/>
    </source>
</evidence>
<keyword evidence="3" id="KW-0862">Zinc</keyword>
<accession>A0A9P9DGM6</accession>
<dbReference type="OrthoDB" id="9985472at2759"/>
<evidence type="ECO:0000256" key="1">
    <source>
        <dbReference type="ARBA" id="ARBA00005495"/>
    </source>
</evidence>
<dbReference type="GO" id="GO:0016846">
    <property type="term" value="F:carbon-sulfur lyase activity"/>
    <property type="evidence" value="ECO:0007669"/>
    <property type="project" value="InterPro"/>
</dbReference>
<dbReference type="InterPro" id="IPR011057">
    <property type="entry name" value="Mss4-like_sf"/>
</dbReference>
<feature type="domain" description="CENP-V/GFA" evidence="5">
    <location>
        <begin position="3"/>
        <end position="122"/>
    </location>
</feature>
<dbReference type="PANTHER" id="PTHR33337:SF40">
    <property type="entry name" value="CENP-V_GFA DOMAIN-CONTAINING PROTEIN-RELATED"/>
    <property type="match status" value="1"/>
</dbReference>
<evidence type="ECO:0000259" key="5">
    <source>
        <dbReference type="PROSITE" id="PS51891"/>
    </source>
</evidence>
<comment type="similarity">
    <text evidence="1">Belongs to the Gfa family.</text>
</comment>
<dbReference type="Gene3D" id="3.90.1590.10">
    <property type="entry name" value="glutathione-dependent formaldehyde- activating enzyme (gfa)"/>
    <property type="match status" value="1"/>
</dbReference>
<dbReference type="SUPFAM" id="SSF51316">
    <property type="entry name" value="Mss4-like"/>
    <property type="match status" value="1"/>
</dbReference>
<protein>
    <submittedName>
        <fullName evidence="6">Mss4-like protein</fullName>
    </submittedName>
</protein>
<dbReference type="Pfam" id="PF04828">
    <property type="entry name" value="GFA"/>
    <property type="match status" value="1"/>
</dbReference>
<proteinExistence type="inferred from homology"/>
<gene>
    <name evidence="6" type="ORF">B0J13DRAFT_195938</name>
</gene>
<dbReference type="EMBL" id="JAGMUU010000031">
    <property type="protein sequence ID" value="KAH7118559.1"/>
    <property type="molecule type" value="Genomic_DNA"/>
</dbReference>
<evidence type="ECO:0000256" key="3">
    <source>
        <dbReference type="ARBA" id="ARBA00022833"/>
    </source>
</evidence>
<name>A0A9P9DGM6_9HYPO</name>
<dbReference type="AlphaFoldDB" id="A0A9P9DGM6"/>
<sequence length="131" mass="14212">MSETGYCNCGSISVALTEEQRANPLLCYCRNCKRAGGGYSVNYVVEEADISIQDDRGTLKTYIDTNTDSGNAVERMFCGDCGSPVFTRSPKVPGKGFLKGSLFDRVSAPSMEVYTAKRESWQPAIEGAVSK</sequence>
<reference evidence="6" key="1">
    <citation type="journal article" date="2021" name="Nat. Commun.">
        <title>Genetic determinants of endophytism in the Arabidopsis root mycobiome.</title>
        <authorList>
            <person name="Mesny F."/>
            <person name="Miyauchi S."/>
            <person name="Thiergart T."/>
            <person name="Pickel B."/>
            <person name="Atanasova L."/>
            <person name="Karlsson M."/>
            <person name="Huettel B."/>
            <person name="Barry K.W."/>
            <person name="Haridas S."/>
            <person name="Chen C."/>
            <person name="Bauer D."/>
            <person name="Andreopoulos W."/>
            <person name="Pangilinan J."/>
            <person name="LaButti K."/>
            <person name="Riley R."/>
            <person name="Lipzen A."/>
            <person name="Clum A."/>
            <person name="Drula E."/>
            <person name="Henrissat B."/>
            <person name="Kohler A."/>
            <person name="Grigoriev I.V."/>
            <person name="Martin F.M."/>
            <person name="Hacquard S."/>
        </authorList>
    </citation>
    <scope>NUCLEOTIDE SEQUENCE</scope>
    <source>
        <strain evidence="6">MPI-CAGE-AT-0021</strain>
    </source>
</reference>
<dbReference type="InterPro" id="IPR006913">
    <property type="entry name" value="CENP-V/GFA"/>
</dbReference>
<evidence type="ECO:0000256" key="2">
    <source>
        <dbReference type="ARBA" id="ARBA00022723"/>
    </source>
</evidence>
<dbReference type="PROSITE" id="PS51891">
    <property type="entry name" value="CENP_V_GFA"/>
    <property type="match status" value="1"/>
</dbReference>
<comment type="caution">
    <text evidence="6">The sequence shown here is derived from an EMBL/GenBank/DDBJ whole genome shotgun (WGS) entry which is preliminary data.</text>
</comment>
<dbReference type="Proteomes" id="UP000717696">
    <property type="component" value="Unassembled WGS sequence"/>
</dbReference>
<keyword evidence="7" id="KW-1185">Reference proteome</keyword>
<keyword evidence="4" id="KW-0456">Lyase</keyword>
<organism evidence="6 7">
    <name type="scientific">Dactylonectria estremocensis</name>
    <dbReference type="NCBI Taxonomy" id="1079267"/>
    <lineage>
        <taxon>Eukaryota</taxon>
        <taxon>Fungi</taxon>
        <taxon>Dikarya</taxon>
        <taxon>Ascomycota</taxon>
        <taxon>Pezizomycotina</taxon>
        <taxon>Sordariomycetes</taxon>
        <taxon>Hypocreomycetidae</taxon>
        <taxon>Hypocreales</taxon>
        <taxon>Nectriaceae</taxon>
        <taxon>Dactylonectria</taxon>
    </lineage>
</organism>